<dbReference type="AlphaFoldDB" id="A0A2B5I8K6"/>
<evidence type="ECO:0000313" key="1">
    <source>
        <dbReference type="EMBL" id="PGD39391.1"/>
    </source>
</evidence>
<protein>
    <submittedName>
        <fullName evidence="1">Uncharacterized protein</fullName>
    </submittedName>
</protein>
<evidence type="ECO:0000313" key="2">
    <source>
        <dbReference type="Proteomes" id="UP000223472"/>
    </source>
</evidence>
<organism evidence="1 2">
    <name type="scientific">Bacillus wiedmannii</name>
    <dbReference type="NCBI Taxonomy" id="1890302"/>
    <lineage>
        <taxon>Bacteria</taxon>
        <taxon>Bacillati</taxon>
        <taxon>Bacillota</taxon>
        <taxon>Bacilli</taxon>
        <taxon>Bacillales</taxon>
        <taxon>Bacillaceae</taxon>
        <taxon>Bacillus</taxon>
        <taxon>Bacillus cereus group</taxon>
    </lineage>
</organism>
<name>A0A2B5I8K6_9BACI</name>
<accession>A0A2B5I8K6</accession>
<proteinExistence type="predicted"/>
<dbReference type="EMBL" id="NVIY01000006">
    <property type="protein sequence ID" value="PGD39391.1"/>
    <property type="molecule type" value="Genomic_DNA"/>
</dbReference>
<gene>
    <name evidence="1" type="ORF">COM27_03105</name>
</gene>
<sequence length="190" mass="21885">MLEMLQSFKRDASYAFSSVGGTIVTKIPQGELIEAYYKFAKSKDGAKGTGNSIQYAETGGRNISPEQFFKEEAITEEMYEKFRNLGTEDVNAIAKNTGFSVARIQRIKDHVFNNSHIKDHGVGRFDPDYELTQAWQRLIDGKQVDSDIQLLHHEIFESKFEGIFQTNYRTAHDKTIESGRPWNWEKNYEE</sequence>
<reference evidence="1 2" key="1">
    <citation type="submission" date="2017-09" db="EMBL/GenBank/DDBJ databases">
        <title>Large-scale bioinformatics analysis of Bacillus genomes uncovers conserved roles of natural products in bacterial physiology.</title>
        <authorList>
            <consortium name="Agbiome Team Llc"/>
            <person name="Bleich R.M."/>
            <person name="Grubbs K.J."/>
            <person name="Santa Maria K.C."/>
            <person name="Allen S.E."/>
            <person name="Farag S."/>
            <person name="Shank E.A."/>
            <person name="Bowers A."/>
        </authorList>
    </citation>
    <scope>NUCLEOTIDE SEQUENCE [LARGE SCALE GENOMIC DNA]</scope>
    <source>
        <strain evidence="1 2">AFS065610</strain>
    </source>
</reference>
<dbReference type="Proteomes" id="UP000223472">
    <property type="component" value="Unassembled WGS sequence"/>
</dbReference>
<comment type="caution">
    <text evidence="1">The sequence shown here is derived from an EMBL/GenBank/DDBJ whole genome shotgun (WGS) entry which is preliminary data.</text>
</comment>